<dbReference type="Proteomes" id="UP000587760">
    <property type="component" value="Unassembled WGS sequence"/>
</dbReference>
<organism evidence="1 2">
    <name type="scientific">Spirochaeta isovalerica</name>
    <dbReference type="NCBI Taxonomy" id="150"/>
    <lineage>
        <taxon>Bacteria</taxon>
        <taxon>Pseudomonadati</taxon>
        <taxon>Spirochaetota</taxon>
        <taxon>Spirochaetia</taxon>
        <taxon>Spirochaetales</taxon>
        <taxon>Spirochaetaceae</taxon>
        <taxon>Spirochaeta</taxon>
    </lineage>
</organism>
<evidence type="ECO:0000313" key="2">
    <source>
        <dbReference type="Proteomes" id="UP000587760"/>
    </source>
</evidence>
<sequence>MLRELNEANRPLTILPHDSQALDRYGRIINGIDCSDMIDPSTESALPENPAYIRDLEELRKLNSFDEISREVYGGRMALQAGICFGYNDRMNGMEYHEGSEVIVAITDCVLILGRCEDIHNDSWDSSLAECFYLPEGTVMELYSNTLHLAPCRTTDSPFCTVIILPEGTNRPLEKSEKPGETTYFMENKWLICHRESPAVQRGAHVGIEGENIRIKTV</sequence>
<keyword evidence="2" id="KW-1185">Reference proteome</keyword>
<accession>A0A841RHM9</accession>
<dbReference type="InterPro" id="IPR032358">
    <property type="entry name" value="DUF4867"/>
</dbReference>
<dbReference type="AlphaFoldDB" id="A0A841RHM9"/>
<protein>
    <recommendedName>
        <fullName evidence="3">DUF4867 domain-containing protein</fullName>
    </recommendedName>
</protein>
<evidence type="ECO:0000313" key="1">
    <source>
        <dbReference type="EMBL" id="MBB6482520.1"/>
    </source>
</evidence>
<comment type="caution">
    <text evidence="1">The sequence shown here is derived from an EMBL/GenBank/DDBJ whole genome shotgun (WGS) entry which is preliminary data.</text>
</comment>
<dbReference type="RefSeq" id="WP_184748759.1">
    <property type="nucleotide sequence ID" value="NZ_JACHGJ010000013.1"/>
</dbReference>
<dbReference type="EMBL" id="JACHGJ010000013">
    <property type="protein sequence ID" value="MBB6482520.1"/>
    <property type="molecule type" value="Genomic_DNA"/>
</dbReference>
<evidence type="ECO:0008006" key="3">
    <source>
        <dbReference type="Google" id="ProtNLM"/>
    </source>
</evidence>
<reference evidence="1 2" key="1">
    <citation type="submission" date="2020-08" db="EMBL/GenBank/DDBJ databases">
        <title>Genomic Encyclopedia of Type Strains, Phase IV (KMG-IV): sequencing the most valuable type-strain genomes for metagenomic binning, comparative biology and taxonomic classification.</title>
        <authorList>
            <person name="Goeker M."/>
        </authorList>
    </citation>
    <scope>NUCLEOTIDE SEQUENCE [LARGE SCALE GENOMIC DNA]</scope>
    <source>
        <strain evidence="1 2">DSM 2461</strain>
    </source>
</reference>
<proteinExistence type="predicted"/>
<name>A0A841RHM9_9SPIO</name>
<dbReference type="Pfam" id="PF16161">
    <property type="entry name" value="DUF4867"/>
    <property type="match status" value="1"/>
</dbReference>
<gene>
    <name evidence="1" type="ORF">HNR50_004220</name>
</gene>